<name>A0A5N5EKC0_9ACTN</name>
<comment type="caution">
    <text evidence="2">The sequence shown here is derived from an EMBL/GenBank/DDBJ whole genome shotgun (WGS) entry which is preliminary data.</text>
</comment>
<evidence type="ECO:0000313" key="3">
    <source>
        <dbReference type="Proteomes" id="UP000326907"/>
    </source>
</evidence>
<gene>
    <name evidence="2" type="ORF">F5983_16400</name>
</gene>
<reference evidence="2 3" key="1">
    <citation type="submission" date="2019-09" db="EMBL/GenBank/DDBJ databases">
        <authorList>
            <person name="Liu P."/>
        </authorList>
    </citation>
    <scope>NUCLEOTIDE SEQUENCE [LARGE SCALE GENOMIC DNA]</scope>
    <source>
        <strain evidence="2 3">TRM68085</strain>
    </source>
</reference>
<evidence type="ECO:0000256" key="1">
    <source>
        <dbReference type="SAM" id="SignalP"/>
    </source>
</evidence>
<keyword evidence="3" id="KW-1185">Reference proteome</keyword>
<evidence type="ECO:0000313" key="2">
    <source>
        <dbReference type="EMBL" id="KAB2591379.1"/>
    </source>
</evidence>
<dbReference type="EMBL" id="VYUA01000013">
    <property type="protein sequence ID" value="KAB2591379.1"/>
    <property type="molecule type" value="Genomic_DNA"/>
</dbReference>
<keyword evidence="1" id="KW-0732">Signal</keyword>
<dbReference type="AlphaFoldDB" id="A0A5N5EKC0"/>
<sequence length="74" mass="6998">MQTLIRSTITSVCAAAAFSAVLLGAGTAAAAVTVPESGTRTAASVASAPAPLSVTGGQAGRLSGSTPNGNIWGP</sequence>
<dbReference type="RefSeq" id="WP_151510978.1">
    <property type="nucleotide sequence ID" value="NZ_JBMOSU010000017.1"/>
</dbReference>
<dbReference type="Proteomes" id="UP000326907">
    <property type="component" value="Unassembled WGS sequence"/>
</dbReference>
<organism evidence="2 3">
    <name type="scientific">Streptomyces arboris</name>
    <dbReference type="NCBI Taxonomy" id="2600619"/>
    <lineage>
        <taxon>Bacteria</taxon>
        <taxon>Bacillati</taxon>
        <taxon>Actinomycetota</taxon>
        <taxon>Actinomycetes</taxon>
        <taxon>Kitasatosporales</taxon>
        <taxon>Streptomycetaceae</taxon>
        <taxon>Streptomyces</taxon>
    </lineage>
</organism>
<feature type="chain" id="PRO_5025058216" evidence="1">
    <location>
        <begin position="31"/>
        <end position="74"/>
    </location>
</feature>
<feature type="signal peptide" evidence="1">
    <location>
        <begin position="1"/>
        <end position="30"/>
    </location>
</feature>
<protein>
    <submittedName>
        <fullName evidence="2">Uncharacterized protein</fullName>
    </submittedName>
</protein>
<proteinExistence type="predicted"/>
<accession>A0A5N5EKC0</accession>